<evidence type="ECO:0000256" key="11">
    <source>
        <dbReference type="RuleBase" id="RU361175"/>
    </source>
</evidence>
<feature type="active site" description="Proton donor" evidence="9">
    <location>
        <position position="164"/>
    </location>
</feature>
<dbReference type="STRING" id="1297742.A176_000330"/>
<reference evidence="12 13" key="1">
    <citation type="journal article" date="2016" name="PLoS ONE">
        <title>Complete Genome Sequence and Comparative Genomics of a Novel Myxobacterium Myxococcus hansupus.</title>
        <authorList>
            <person name="Sharma G."/>
            <person name="Narwani T."/>
            <person name="Subramanian S."/>
        </authorList>
    </citation>
    <scope>NUCLEOTIDE SEQUENCE [LARGE SCALE GENOMIC DNA]</scope>
    <source>
        <strain evidence="13">mixupus</strain>
    </source>
</reference>
<dbReference type="RefSeq" id="WP_002633226.1">
    <property type="nucleotide sequence ID" value="NZ_CP012109.1"/>
</dbReference>
<feature type="active site" description="Nucleophile" evidence="9">
    <location>
        <position position="357"/>
    </location>
</feature>
<feature type="binding site" evidence="10">
    <location>
        <position position="299"/>
    </location>
    <ligand>
        <name>substrate</name>
    </ligand>
</feature>
<dbReference type="PANTHER" id="PTHR10353:SF36">
    <property type="entry name" value="LP05116P"/>
    <property type="match status" value="1"/>
</dbReference>
<dbReference type="Pfam" id="PF00232">
    <property type="entry name" value="Glyco_hydro_1"/>
    <property type="match status" value="1"/>
</dbReference>
<dbReference type="EMBL" id="CP012109">
    <property type="protein sequence ID" value="AKQ63418.1"/>
    <property type="molecule type" value="Genomic_DNA"/>
</dbReference>
<dbReference type="NCBIfam" id="TIGR03356">
    <property type="entry name" value="BGL"/>
    <property type="match status" value="1"/>
</dbReference>
<gene>
    <name evidence="12" type="ORF">A176_000330</name>
</gene>
<dbReference type="PROSITE" id="PS00653">
    <property type="entry name" value="GLYCOSYL_HYDROL_F1_2"/>
    <property type="match status" value="1"/>
</dbReference>
<dbReference type="Gene3D" id="3.20.20.80">
    <property type="entry name" value="Glycosidases"/>
    <property type="match status" value="1"/>
</dbReference>
<evidence type="ECO:0000256" key="9">
    <source>
        <dbReference type="PIRSR" id="PIRSR617736-1"/>
    </source>
</evidence>
<dbReference type="eggNOG" id="COG2723">
    <property type="taxonomic scope" value="Bacteria"/>
</dbReference>
<dbReference type="GO" id="GO:0030245">
    <property type="term" value="P:cellulose catabolic process"/>
    <property type="evidence" value="ECO:0007669"/>
    <property type="project" value="UniProtKB-KW"/>
</dbReference>
<comment type="catalytic activity">
    <reaction evidence="1 11">
        <text>Hydrolysis of terminal, non-reducing beta-D-glucosyl residues with release of beta-D-glucose.</text>
        <dbReference type="EC" id="3.2.1.21"/>
    </reaction>
</comment>
<evidence type="ECO:0000256" key="2">
    <source>
        <dbReference type="ARBA" id="ARBA00010838"/>
    </source>
</evidence>
<feature type="binding site" evidence="10">
    <location>
        <position position="18"/>
    </location>
    <ligand>
        <name>substrate</name>
    </ligand>
</feature>
<keyword evidence="4 11" id="KW-0378">Hydrolase</keyword>
<dbReference type="PANTHER" id="PTHR10353">
    <property type="entry name" value="GLYCOSYL HYDROLASE"/>
    <property type="match status" value="1"/>
</dbReference>
<evidence type="ECO:0000313" key="13">
    <source>
        <dbReference type="Proteomes" id="UP000009026"/>
    </source>
</evidence>
<dbReference type="Proteomes" id="UP000009026">
    <property type="component" value="Chromosome"/>
</dbReference>
<evidence type="ECO:0000256" key="6">
    <source>
        <dbReference type="ARBA" id="ARBA00023277"/>
    </source>
</evidence>
<protein>
    <recommendedName>
        <fullName evidence="3 11">Beta-glucosidase</fullName>
        <ecNumber evidence="3 11">3.2.1.21</ecNumber>
    </recommendedName>
</protein>
<keyword evidence="6" id="KW-0119">Carbohydrate metabolism</keyword>
<feature type="binding site" evidence="10">
    <location>
        <begin position="411"/>
        <end position="412"/>
    </location>
    <ligand>
        <name>substrate</name>
    </ligand>
</feature>
<evidence type="ECO:0000256" key="8">
    <source>
        <dbReference type="ARBA" id="ARBA00023326"/>
    </source>
</evidence>
<feature type="binding site" evidence="10">
    <location>
        <position position="163"/>
    </location>
    <ligand>
        <name>substrate</name>
    </ligand>
</feature>
<evidence type="ECO:0000256" key="10">
    <source>
        <dbReference type="PIRSR" id="PIRSR617736-2"/>
    </source>
</evidence>
<evidence type="ECO:0000256" key="7">
    <source>
        <dbReference type="ARBA" id="ARBA00023295"/>
    </source>
</evidence>
<dbReference type="KEGG" id="mym:A176_000330"/>
<dbReference type="EC" id="3.2.1.21" evidence="3 11"/>
<keyword evidence="7 11" id="KW-0326">Glycosidase</keyword>
<dbReference type="InterPro" id="IPR017853">
    <property type="entry name" value="GH"/>
</dbReference>
<keyword evidence="8" id="KW-0624">Polysaccharide degradation</keyword>
<accession>A0A0H4WPC8</accession>
<dbReference type="PATRIC" id="fig|1297742.4.peg.338"/>
<dbReference type="OrthoDB" id="9765195at2"/>
<dbReference type="PRINTS" id="PR00131">
    <property type="entry name" value="GLHYDRLASE1"/>
</dbReference>
<keyword evidence="13" id="KW-1185">Reference proteome</keyword>
<dbReference type="GO" id="GO:0008422">
    <property type="term" value="F:beta-glucosidase activity"/>
    <property type="evidence" value="ECO:0007669"/>
    <property type="project" value="UniProtKB-EC"/>
</dbReference>
<evidence type="ECO:0000256" key="1">
    <source>
        <dbReference type="ARBA" id="ARBA00000448"/>
    </source>
</evidence>
<evidence type="ECO:0000256" key="5">
    <source>
        <dbReference type="ARBA" id="ARBA00023001"/>
    </source>
</evidence>
<dbReference type="InterPro" id="IPR033132">
    <property type="entry name" value="GH_1_N_CS"/>
</dbReference>
<dbReference type="FunFam" id="3.20.20.80:FF:000004">
    <property type="entry name" value="Beta-glucosidase 6-phospho-beta-glucosidase"/>
    <property type="match status" value="1"/>
</dbReference>
<dbReference type="GO" id="GO:0005829">
    <property type="term" value="C:cytosol"/>
    <property type="evidence" value="ECO:0007669"/>
    <property type="project" value="TreeGrafter"/>
</dbReference>
<comment type="similarity">
    <text evidence="2 11">Belongs to the glycosyl hydrolase 1 family.</text>
</comment>
<name>A0A0H4WPC8_9BACT</name>
<organism evidence="12 13">
    <name type="scientific">Pseudomyxococcus hansupus</name>
    <dbReference type="NCBI Taxonomy" id="1297742"/>
    <lineage>
        <taxon>Bacteria</taxon>
        <taxon>Pseudomonadati</taxon>
        <taxon>Myxococcota</taxon>
        <taxon>Myxococcia</taxon>
        <taxon>Myxococcales</taxon>
        <taxon>Cystobacterineae</taxon>
        <taxon>Myxococcaceae</taxon>
        <taxon>Pseudomyxococcus</taxon>
    </lineage>
</organism>
<feature type="binding site" evidence="10">
    <location>
        <position position="119"/>
    </location>
    <ligand>
        <name>substrate</name>
    </ligand>
</feature>
<proteinExistence type="inferred from homology"/>
<evidence type="ECO:0000256" key="3">
    <source>
        <dbReference type="ARBA" id="ARBA00012744"/>
    </source>
</evidence>
<dbReference type="InterPro" id="IPR001360">
    <property type="entry name" value="Glyco_hydro_1"/>
</dbReference>
<feature type="binding site" evidence="10">
    <location>
        <position position="404"/>
    </location>
    <ligand>
        <name>substrate</name>
    </ligand>
</feature>
<dbReference type="SUPFAM" id="SSF51445">
    <property type="entry name" value="(Trans)glycosidases"/>
    <property type="match status" value="1"/>
</dbReference>
<evidence type="ECO:0000256" key="4">
    <source>
        <dbReference type="ARBA" id="ARBA00022801"/>
    </source>
</evidence>
<sequence length="456" mass="51286">MRQFPNDFLWGVATSAFQIEGATHADGRGESIWDRFAATPGKISDGSDGKVACDHYHRWREDVALMRWLGVKSYRFSVAWPRVIPTGRGAVNAAGLDFYSRLVDGLLEAGIEPFVTLYHWDMPQVLQDLGGWPNRDTASAFVEYADVMSRKLGDRVSRWITHNEPWCISFLGYCNGEHAPGHKNWGEMLATAHHLLLSHGQAVPVIRANVKNASVGITLNLSPAEPASPSAEDAEACRRHDGSFNRWYLDPLYGRGYPTDVVEDYVKDGHLASSTLPFVRDGDMETIAVPTDFLGINYYSRAIMRSDRIPESKNAPRTVHPEPERTDMDWEVYAPALTRLLQHLHTHYQPGPLYITENGCAYATGPSEDGKVHDEKRVAYLRSHLEASLEAIHQGVPLAGYFAWSLMDNFEWAFGYQKRFGMVYVDYDSQRRIPKDSAHLYKALVEKNGLDVELAA</sequence>
<dbReference type="InterPro" id="IPR017736">
    <property type="entry name" value="Glyco_hydro_1_beta-glucosidase"/>
</dbReference>
<dbReference type="AlphaFoldDB" id="A0A0H4WPC8"/>
<evidence type="ECO:0000313" key="12">
    <source>
        <dbReference type="EMBL" id="AKQ63418.1"/>
    </source>
</evidence>
<keyword evidence="5" id="KW-0136">Cellulose degradation</keyword>